<name>A0A8S9YBF1_9TREM</name>
<comment type="similarity">
    <text evidence="3">Belongs to the telombin family.</text>
</comment>
<dbReference type="CDD" id="cd04497">
    <property type="entry name" value="hPOT1_OB1_like"/>
    <property type="match status" value="1"/>
</dbReference>
<accession>A0A8S9YBF1</accession>
<reference evidence="10" key="1">
    <citation type="submission" date="2019-07" db="EMBL/GenBank/DDBJ databases">
        <title>Annotation for the trematode Paragonimus miyazaki's.</title>
        <authorList>
            <person name="Choi Y.-J."/>
        </authorList>
    </citation>
    <scope>NUCLEOTIDE SEQUENCE</scope>
    <source>
        <strain evidence="10">Japan</strain>
    </source>
</reference>
<dbReference type="InterPro" id="IPR032042">
    <property type="entry name" value="POT1PC"/>
</dbReference>
<dbReference type="Gene3D" id="2.40.50.140">
    <property type="entry name" value="Nucleic acid-binding proteins"/>
    <property type="match status" value="2"/>
</dbReference>
<protein>
    <recommendedName>
        <fullName evidence="4">Protection of telomeres protein 1</fullName>
    </recommendedName>
</protein>
<dbReference type="InterPro" id="IPR012340">
    <property type="entry name" value="NA-bd_OB-fold"/>
</dbReference>
<dbReference type="GO" id="GO:0032210">
    <property type="term" value="P:regulation of telomere maintenance via telomerase"/>
    <property type="evidence" value="ECO:0007669"/>
    <property type="project" value="TreeGrafter"/>
</dbReference>
<dbReference type="InterPro" id="IPR028389">
    <property type="entry name" value="POT1"/>
</dbReference>
<comment type="caution">
    <text evidence="10">The sequence shown here is derived from an EMBL/GenBank/DDBJ whole genome shotgun (WGS) entry which is preliminary data.</text>
</comment>
<dbReference type="OrthoDB" id="2186770at2759"/>
<dbReference type="GO" id="GO:0000783">
    <property type="term" value="C:nuclear telomere cap complex"/>
    <property type="evidence" value="ECO:0007669"/>
    <property type="project" value="TreeGrafter"/>
</dbReference>
<dbReference type="Pfam" id="PF16686">
    <property type="entry name" value="POT1PC"/>
    <property type="match status" value="1"/>
</dbReference>
<evidence type="ECO:0000256" key="6">
    <source>
        <dbReference type="ARBA" id="ARBA00022895"/>
    </source>
</evidence>
<evidence type="ECO:0000256" key="4">
    <source>
        <dbReference type="ARBA" id="ARBA00015253"/>
    </source>
</evidence>
<evidence type="ECO:0000313" key="10">
    <source>
        <dbReference type="EMBL" id="KAF7232318.1"/>
    </source>
</evidence>
<evidence type="ECO:0000259" key="9">
    <source>
        <dbReference type="SMART" id="SM00976"/>
    </source>
</evidence>
<keyword evidence="5" id="KW-0158">Chromosome</keyword>
<proteinExistence type="inferred from homology"/>
<evidence type="ECO:0000256" key="1">
    <source>
        <dbReference type="ARBA" id="ARBA00004123"/>
    </source>
</evidence>
<dbReference type="SMART" id="SM00976">
    <property type="entry name" value="Telo_bind"/>
    <property type="match status" value="1"/>
</dbReference>
<dbReference type="EMBL" id="JTDE01021900">
    <property type="protein sequence ID" value="KAF7232318.1"/>
    <property type="molecule type" value="Genomic_DNA"/>
</dbReference>
<comment type="subcellular location">
    <subcellularLocation>
        <location evidence="2">Chromosome</location>
        <location evidence="2">Telomere</location>
    </subcellularLocation>
    <subcellularLocation>
        <location evidence="1">Nucleus</location>
    </subcellularLocation>
</comment>
<dbReference type="SUPFAM" id="SSF50249">
    <property type="entry name" value="Nucleic acid-binding proteins"/>
    <property type="match status" value="2"/>
</dbReference>
<gene>
    <name evidence="10" type="ORF">EG68_09766</name>
</gene>
<evidence type="ECO:0000256" key="5">
    <source>
        <dbReference type="ARBA" id="ARBA00022454"/>
    </source>
</evidence>
<evidence type="ECO:0000256" key="7">
    <source>
        <dbReference type="ARBA" id="ARBA00023125"/>
    </source>
</evidence>
<dbReference type="Pfam" id="PF02765">
    <property type="entry name" value="POT1"/>
    <property type="match status" value="1"/>
</dbReference>
<dbReference type="AlphaFoldDB" id="A0A8S9YBF1"/>
<evidence type="ECO:0000256" key="2">
    <source>
        <dbReference type="ARBA" id="ARBA00004574"/>
    </source>
</evidence>
<organism evidence="10 11">
    <name type="scientific">Paragonimus skrjabini miyazakii</name>
    <dbReference type="NCBI Taxonomy" id="59628"/>
    <lineage>
        <taxon>Eukaryota</taxon>
        <taxon>Metazoa</taxon>
        <taxon>Spiralia</taxon>
        <taxon>Lophotrochozoa</taxon>
        <taxon>Platyhelminthes</taxon>
        <taxon>Trematoda</taxon>
        <taxon>Digenea</taxon>
        <taxon>Plagiorchiida</taxon>
        <taxon>Troglotremata</taxon>
        <taxon>Troglotrematidae</taxon>
        <taxon>Paragonimus</taxon>
    </lineage>
</organism>
<dbReference type="GO" id="GO:0010521">
    <property type="term" value="F:telomerase inhibitor activity"/>
    <property type="evidence" value="ECO:0007669"/>
    <property type="project" value="TreeGrafter"/>
</dbReference>
<feature type="domain" description="Telomeric single stranded DNA binding POT1/Cdc13" evidence="9">
    <location>
        <begin position="8"/>
        <end position="140"/>
    </location>
</feature>
<dbReference type="PANTHER" id="PTHR14513:SF0">
    <property type="entry name" value="PROTECTION OF TELOMERES PROTEIN 1"/>
    <property type="match status" value="1"/>
</dbReference>
<evidence type="ECO:0000256" key="3">
    <source>
        <dbReference type="ARBA" id="ARBA00008442"/>
    </source>
</evidence>
<keyword evidence="11" id="KW-1185">Reference proteome</keyword>
<evidence type="ECO:0000313" key="11">
    <source>
        <dbReference type="Proteomes" id="UP000822476"/>
    </source>
</evidence>
<dbReference type="InterPro" id="IPR011564">
    <property type="entry name" value="Telomer_end-bd_POT1/Cdc13"/>
</dbReference>
<dbReference type="PANTHER" id="PTHR14513">
    <property type="entry name" value="PROTECTION OF TELOMERES 1"/>
    <property type="match status" value="1"/>
</dbReference>
<keyword evidence="7" id="KW-0238">DNA-binding</keyword>
<dbReference type="GO" id="GO:0098505">
    <property type="term" value="F:G-rich strand telomeric DNA binding"/>
    <property type="evidence" value="ECO:0007669"/>
    <property type="project" value="TreeGrafter"/>
</dbReference>
<keyword evidence="6" id="KW-0779">Telomere</keyword>
<evidence type="ECO:0000256" key="8">
    <source>
        <dbReference type="ARBA" id="ARBA00023242"/>
    </source>
</evidence>
<keyword evidence="8" id="KW-0539">Nucleus</keyword>
<sequence>MLSTNYSYSELKGASGSVNVIAVVKYHRSPVKTRGSGYSLFVSLTDPSLQGAKLPCIFFNDDLEKLPPIRSIGDIIVTHRLIVKEFHGELHGYGYGTMGFAAVVFSGLPTEPLEPRHSSTTCSFGTPELRRVQELREWYNAPDCPVERELDAKENEPTAFTSFSHPADTPSDQDSTFTITRLWQLKPRRFVSVEGQVVGTYRYPDEDRCTIMYLWDGPSYHDSSNRTSTFVGPPKDHITRLLQSVNLEPRLAAITAHRLPNEGDWSVPVFLYDEHSICHAVKPGDIVRVRNVHVTKCPSYDCDRPDCLRLIVHGGGHRFRRGVEVLGRQCLLETYLQLTNTAESSTADTLISSANQFNLLSNLCSGLSSRPVYLRTTREQPETALTIAQLCNVPLAFHRNEAEQFNLCIPLAPDEQYASPVSPSCWLPADNQTDLHRTTVYARLAARVASVFPTAVEDLNNVLIVACDRCHSAIRMSALLHSKEEVCECQTVTKQFGRKVVDVPGKRVMRPFVFLRLHDATGQLLVSVSGATAMSLMCKSNSTRTNNKEWLLLADQLQSTEVHAENSVASRLLTQLGQLSGQPIDLVLQISWRTEWDLGIPESTDHLDLRFEIPDGEYFVWQH</sequence>
<dbReference type="Proteomes" id="UP000822476">
    <property type="component" value="Unassembled WGS sequence"/>
</dbReference>
<dbReference type="GO" id="GO:0016233">
    <property type="term" value="P:telomere capping"/>
    <property type="evidence" value="ECO:0007669"/>
    <property type="project" value="TreeGrafter"/>
</dbReference>